<sequence length="81" mass="8492">MPFVNIGRAKQHGDCAIFAAASSVASPLENHYRTASICHSHSSLVVAETLQSRVSVSPPLSTGTSDLLQVFVGTTSCSPDF</sequence>
<dbReference type="Proteomes" id="UP001054837">
    <property type="component" value="Unassembled WGS sequence"/>
</dbReference>
<comment type="caution">
    <text evidence="1">The sequence shown here is derived from an EMBL/GenBank/DDBJ whole genome shotgun (WGS) entry which is preliminary data.</text>
</comment>
<accession>A0AAV4N5L1</accession>
<dbReference type="EMBL" id="BPLQ01001202">
    <property type="protein sequence ID" value="GIX79639.1"/>
    <property type="molecule type" value="Genomic_DNA"/>
</dbReference>
<keyword evidence="2" id="KW-1185">Reference proteome</keyword>
<reference evidence="1 2" key="1">
    <citation type="submission" date="2021-06" db="EMBL/GenBank/DDBJ databases">
        <title>Caerostris darwini draft genome.</title>
        <authorList>
            <person name="Kono N."/>
            <person name="Arakawa K."/>
        </authorList>
    </citation>
    <scope>NUCLEOTIDE SEQUENCE [LARGE SCALE GENOMIC DNA]</scope>
</reference>
<protein>
    <submittedName>
        <fullName evidence="1">Uncharacterized protein</fullName>
    </submittedName>
</protein>
<evidence type="ECO:0000313" key="1">
    <source>
        <dbReference type="EMBL" id="GIX79639.1"/>
    </source>
</evidence>
<name>A0AAV4N5L1_9ARAC</name>
<organism evidence="1 2">
    <name type="scientific">Caerostris darwini</name>
    <dbReference type="NCBI Taxonomy" id="1538125"/>
    <lineage>
        <taxon>Eukaryota</taxon>
        <taxon>Metazoa</taxon>
        <taxon>Ecdysozoa</taxon>
        <taxon>Arthropoda</taxon>
        <taxon>Chelicerata</taxon>
        <taxon>Arachnida</taxon>
        <taxon>Araneae</taxon>
        <taxon>Araneomorphae</taxon>
        <taxon>Entelegynae</taxon>
        <taxon>Araneoidea</taxon>
        <taxon>Araneidae</taxon>
        <taxon>Caerostris</taxon>
    </lineage>
</organism>
<gene>
    <name evidence="1" type="ORF">CDAR_4231</name>
</gene>
<dbReference type="AlphaFoldDB" id="A0AAV4N5L1"/>
<proteinExistence type="predicted"/>
<evidence type="ECO:0000313" key="2">
    <source>
        <dbReference type="Proteomes" id="UP001054837"/>
    </source>
</evidence>